<evidence type="ECO:0000256" key="7">
    <source>
        <dbReference type="ARBA" id="ARBA00023136"/>
    </source>
</evidence>
<reference evidence="11 12" key="1">
    <citation type="journal article" date="2022" name="Environ. Microbiol. Rep.">
        <title>Eco-phylogenetic analyses reveal divergent evolution of vitamin B12 metabolism in the marine bacterial family 'Psychromonadaceae'.</title>
        <authorList>
            <person name="Jin X."/>
            <person name="Yang Y."/>
            <person name="Cao H."/>
            <person name="Gao B."/>
            <person name="Zhao Z."/>
        </authorList>
    </citation>
    <scope>NUCLEOTIDE SEQUENCE [LARGE SCALE GENOMIC DNA]</scope>
    <source>
        <strain evidence="11 12">MKS20</strain>
    </source>
</reference>
<evidence type="ECO:0000313" key="12">
    <source>
        <dbReference type="Proteomes" id="UP001201273"/>
    </source>
</evidence>
<feature type="transmembrane region" description="Helical" evidence="9">
    <location>
        <begin position="88"/>
        <end position="108"/>
    </location>
</feature>
<dbReference type="Proteomes" id="UP001201273">
    <property type="component" value="Unassembled WGS sequence"/>
</dbReference>
<dbReference type="InterPro" id="IPR055348">
    <property type="entry name" value="DctQ"/>
</dbReference>
<keyword evidence="6 9" id="KW-1133">Transmembrane helix</keyword>
<feature type="transmembrane region" description="Helical" evidence="9">
    <location>
        <begin position="128"/>
        <end position="149"/>
    </location>
</feature>
<protein>
    <recommendedName>
        <fullName evidence="9">TRAP transporter small permease protein</fullName>
    </recommendedName>
</protein>
<keyword evidence="2 9" id="KW-0813">Transport</keyword>
<evidence type="ECO:0000313" key="11">
    <source>
        <dbReference type="EMBL" id="MCE2593610.1"/>
    </source>
</evidence>
<proteinExistence type="inferred from homology"/>
<dbReference type="PANTHER" id="PTHR35011:SF4">
    <property type="entry name" value="SLL1102 PROTEIN"/>
    <property type="match status" value="1"/>
</dbReference>
<dbReference type="Pfam" id="PF04290">
    <property type="entry name" value="DctQ"/>
    <property type="match status" value="1"/>
</dbReference>
<dbReference type="PANTHER" id="PTHR35011">
    <property type="entry name" value="2,3-DIKETO-L-GULONATE TRAP TRANSPORTER SMALL PERMEASE PROTEIN YIAM"/>
    <property type="match status" value="1"/>
</dbReference>
<evidence type="ECO:0000256" key="1">
    <source>
        <dbReference type="ARBA" id="ARBA00004429"/>
    </source>
</evidence>
<evidence type="ECO:0000256" key="2">
    <source>
        <dbReference type="ARBA" id="ARBA00022448"/>
    </source>
</evidence>
<comment type="similarity">
    <text evidence="8 9">Belongs to the TRAP transporter small permease family.</text>
</comment>
<keyword evidence="7 9" id="KW-0472">Membrane</keyword>
<keyword evidence="3" id="KW-1003">Cell membrane</keyword>
<evidence type="ECO:0000256" key="5">
    <source>
        <dbReference type="ARBA" id="ARBA00022692"/>
    </source>
</evidence>
<sequence length="176" mass="20015">MRWCVEVINQGSDWLGRALAWLLLVMVLLVLVVVLLRYGLDYGSIGLQESTLYLHAMTFMLGAGYTLKYDDHVRVDVFYRNFSAKTKAWVDILGFTFLLLPVCLFLFFSSWDYVIGAWRLLEGSPEPGGLPLVFILKTNLLLMPLLLLLQGISQTLINVLTLLDQPISQEKDEVMI</sequence>
<evidence type="ECO:0000259" key="10">
    <source>
        <dbReference type="Pfam" id="PF04290"/>
    </source>
</evidence>
<feature type="transmembrane region" description="Helical" evidence="9">
    <location>
        <begin position="18"/>
        <end position="38"/>
    </location>
</feature>
<accession>A0ABS8W5P0</accession>
<evidence type="ECO:0000256" key="8">
    <source>
        <dbReference type="ARBA" id="ARBA00038436"/>
    </source>
</evidence>
<keyword evidence="4 9" id="KW-0997">Cell inner membrane</keyword>
<feature type="transmembrane region" description="Helical" evidence="9">
    <location>
        <begin position="50"/>
        <end position="67"/>
    </location>
</feature>
<name>A0ABS8W5P0_9GAMM</name>
<organism evidence="11 12">
    <name type="scientific">Motilimonas cestriensis</name>
    <dbReference type="NCBI Taxonomy" id="2742685"/>
    <lineage>
        <taxon>Bacteria</taxon>
        <taxon>Pseudomonadati</taxon>
        <taxon>Pseudomonadota</taxon>
        <taxon>Gammaproteobacteria</taxon>
        <taxon>Alteromonadales</taxon>
        <taxon>Alteromonadales genera incertae sedis</taxon>
        <taxon>Motilimonas</taxon>
    </lineage>
</organism>
<dbReference type="InterPro" id="IPR007387">
    <property type="entry name" value="TRAP_DctQ"/>
</dbReference>
<feature type="domain" description="Tripartite ATP-independent periplasmic transporters DctQ component" evidence="10">
    <location>
        <begin position="26"/>
        <end position="154"/>
    </location>
</feature>
<comment type="function">
    <text evidence="9">Part of the tripartite ATP-independent periplasmic (TRAP) transport system.</text>
</comment>
<evidence type="ECO:0000256" key="6">
    <source>
        <dbReference type="ARBA" id="ARBA00022989"/>
    </source>
</evidence>
<evidence type="ECO:0000256" key="4">
    <source>
        <dbReference type="ARBA" id="ARBA00022519"/>
    </source>
</evidence>
<comment type="caution">
    <text evidence="11">The sequence shown here is derived from an EMBL/GenBank/DDBJ whole genome shotgun (WGS) entry which is preliminary data.</text>
</comment>
<evidence type="ECO:0000256" key="3">
    <source>
        <dbReference type="ARBA" id="ARBA00022475"/>
    </source>
</evidence>
<gene>
    <name evidence="11" type="ORF">K6Y31_02135</name>
</gene>
<keyword evidence="5 9" id="KW-0812">Transmembrane</keyword>
<keyword evidence="12" id="KW-1185">Reference proteome</keyword>
<evidence type="ECO:0000256" key="9">
    <source>
        <dbReference type="RuleBase" id="RU369079"/>
    </source>
</evidence>
<comment type="subcellular location">
    <subcellularLocation>
        <location evidence="1 9">Cell inner membrane</location>
        <topology evidence="1 9">Multi-pass membrane protein</topology>
    </subcellularLocation>
</comment>
<comment type="subunit">
    <text evidence="9">The complex comprises the extracytoplasmic solute receptor protein and the two transmembrane proteins.</text>
</comment>
<dbReference type="EMBL" id="JAIMJA010000002">
    <property type="protein sequence ID" value="MCE2593610.1"/>
    <property type="molecule type" value="Genomic_DNA"/>
</dbReference>